<keyword evidence="2" id="KW-0378">Hydrolase</keyword>
<dbReference type="InterPro" id="IPR032710">
    <property type="entry name" value="NTF2-like_dom_sf"/>
</dbReference>
<accession>A0A7X0JSG4</accession>
<dbReference type="Proteomes" id="UP000528457">
    <property type="component" value="Unassembled WGS sequence"/>
</dbReference>
<name>A0A7X0JSG4_9GAMM</name>
<dbReference type="GO" id="GO:0016787">
    <property type="term" value="F:hydrolase activity"/>
    <property type="evidence" value="ECO:0007669"/>
    <property type="project" value="UniProtKB-KW"/>
</dbReference>
<dbReference type="Gene3D" id="3.10.450.50">
    <property type="match status" value="1"/>
</dbReference>
<sequence>MIEIKSPAVEQWFECWNSGNIEDLPIADDFTHTSPFGTIEGKKRYLEIVAKNKQDFLGNTLIVTKQITEGTHVCVQFEQSNKNTGLEMTVCEWYELEGDVIKSIRSFYNIGNAEITG</sequence>
<dbReference type="InParanoid" id="A0A7X0JSG4"/>
<dbReference type="RefSeq" id="WP_166848444.1">
    <property type="nucleotide sequence ID" value="NZ_JAAONY010000001.1"/>
</dbReference>
<organism evidence="2 3">
    <name type="scientific">Pseudoteredinibacter isoporae</name>
    <dbReference type="NCBI Taxonomy" id="570281"/>
    <lineage>
        <taxon>Bacteria</taxon>
        <taxon>Pseudomonadati</taxon>
        <taxon>Pseudomonadota</taxon>
        <taxon>Gammaproteobacteria</taxon>
        <taxon>Cellvibrionales</taxon>
        <taxon>Cellvibrionaceae</taxon>
        <taxon>Pseudoteredinibacter</taxon>
    </lineage>
</organism>
<dbReference type="InterPro" id="IPR037401">
    <property type="entry name" value="SnoaL-like"/>
</dbReference>
<dbReference type="SUPFAM" id="SSF54427">
    <property type="entry name" value="NTF2-like"/>
    <property type="match status" value="1"/>
</dbReference>
<evidence type="ECO:0000313" key="3">
    <source>
        <dbReference type="Proteomes" id="UP000528457"/>
    </source>
</evidence>
<evidence type="ECO:0000259" key="1">
    <source>
        <dbReference type="Pfam" id="PF12680"/>
    </source>
</evidence>
<dbReference type="Pfam" id="PF12680">
    <property type="entry name" value="SnoaL_2"/>
    <property type="match status" value="1"/>
</dbReference>
<protein>
    <submittedName>
        <fullName evidence="2">Limonene-1,2-epoxide hydrolase</fullName>
    </submittedName>
</protein>
<keyword evidence="3" id="KW-1185">Reference proteome</keyword>
<comment type="caution">
    <text evidence="2">The sequence shown here is derived from an EMBL/GenBank/DDBJ whole genome shotgun (WGS) entry which is preliminary data.</text>
</comment>
<evidence type="ECO:0000313" key="2">
    <source>
        <dbReference type="EMBL" id="MBB6521458.1"/>
    </source>
</evidence>
<reference evidence="2 3" key="1">
    <citation type="submission" date="2020-08" db="EMBL/GenBank/DDBJ databases">
        <title>Genomic Encyclopedia of Type Strains, Phase IV (KMG-IV): sequencing the most valuable type-strain genomes for metagenomic binning, comparative biology and taxonomic classification.</title>
        <authorList>
            <person name="Goeker M."/>
        </authorList>
    </citation>
    <scope>NUCLEOTIDE SEQUENCE [LARGE SCALE GENOMIC DNA]</scope>
    <source>
        <strain evidence="2 3">DSM 22368</strain>
    </source>
</reference>
<dbReference type="EMBL" id="JACHHT010000001">
    <property type="protein sequence ID" value="MBB6521458.1"/>
    <property type="molecule type" value="Genomic_DNA"/>
</dbReference>
<feature type="domain" description="SnoaL-like" evidence="1">
    <location>
        <begin position="9"/>
        <end position="102"/>
    </location>
</feature>
<gene>
    <name evidence="2" type="ORF">HNR48_001736</name>
</gene>
<proteinExistence type="predicted"/>
<dbReference type="AlphaFoldDB" id="A0A7X0JSG4"/>